<evidence type="ECO:0000313" key="4">
    <source>
        <dbReference type="EMBL" id="VDO13292.1"/>
    </source>
</evidence>
<keyword evidence="1" id="KW-0863">Zinc-finger</keyword>
<feature type="region of interest" description="Disordered" evidence="2">
    <location>
        <begin position="178"/>
        <end position="301"/>
    </location>
</feature>
<evidence type="ECO:0000313" key="5">
    <source>
        <dbReference type="Proteomes" id="UP000278807"/>
    </source>
</evidence>
<dbReference type="OrthoDB" id="6286556at2759"/>
<sequence>MPGRIEVGSRWVQMENSGNSLQNFEVAYDDDSQDAYSPPDEAVYRSNANLSSGGLNDGLTPKPPHSAFSDGSDLLETTVVPRPETPSQTLHHHHHHHHHQQQHSLHGQTSSQTQALMSSSSSQSSANATPTSSTSMMMMSHFHHHSQQQQSGLIDKRVSQEFMHDPASLEWRNSVQRHTHINGPDGMNNPIQPEMPGPPPPLRGLPPGRLQVPGQQPPSYQHHPSPLPTSPHHHHQQQHGPPSSMQPNIPSQSQTQSQGPQPLPPPPQSSPNSAADTSSNHGGGPMGSQTSGAAGSGSSSEPTTVVTFFVCEVCASRYRSTAGLRYHYHSQHAGYTPRNPISASASRISIPTSEYNRFAPNTGPRGGRNGRTKRSRSKLINTMLL</sequence>
<dbReference type="Proteomes" id="UP000278807">
    <property type="component" value="Unassembled WGS sequence"/>
</dbReference>
<dbReference type="PROSITE" id="PS50157">
    <property type="entry name" value="ZINC_FINGER_C2H2_2"/>
    <property type="match status" value="1"/>
</dbReference>
<dbReference type="WBParaSite" id="HNAJ_0001252801-mRNA-1">
    <property type="protein sequence ID" value="HNAJ_0001252801-mRNA-1"/>
    <property type="gene ID" value="HNAJ_0001252801"/>
</dbReference>
<evidence type="ECO:0000256" key="2">
    <source>
        <dbReference type="SAM" id="MobiDB-lite"/>
    </source>
</evidence>
<feature type="compositionally biased region" description="Pro residues" evidence="2">
    <location>
        <begin position="193"/>
        <end position="204"/>
    </location>
</feature>
<dbReference type="EMBL" id="UZAE01014378">
    <property type="protein sequence ID" value="VDO13292.1"/>
    <property type="molecule type" value="Genomic_DNA"/>
</dbReference>
<evidence type="ECO:0000259" key="3">
    <source>
        <dbReference type="PROSITE" id="PS50157"/>
    </source>
</evidence>
<proteinExistence type="predicted"/>
<feature type="region of interest" description="Disordered" evidence="2">
    <location>
        <begin position="354"/>
        <end position="376"/>
    </location>
</feature>
<dbReference type="AlphaFoldDB" id="A0A0R3TXD3"/>
<feature type="compositionally biased region" description="Basic residues" evidence="2">
    <location>
        <begin position="90"/>
        <end position="101"/>
    </location>
</feature>
<reference evidence="6" key="1">
    <citation type="submission" date="2017-02" db="UniProtKB">
        <authorList>
            <consortium name="WormBaseParasite"/>
        </authorList>
    </citation>
    <scope>IDENTIFICATION</scope>
</reference>
<protein>
    <submittedName>
        <fullName evidence="6">C2H2-type domain-containing protein</fullName>
    </submittedName>
</protein>
<feature type="compositionally biased region" description="Low complexity" evidence="2">
    <location>
        <begin position="102"/>
        <end position="133"/>
    </location>
</feature>
<feature type="compositionally biased region" description="Low complexity" evidence="2">
    <location>
        <begin position="205"/>
        <end position="224"/>
    </location>
</feature>
<evidence type="ECO:0000256" key="1">
    <source>
        <dbReference type="PROSITE-ProRule" id="PRU00042"/>
    </source>
</evidence>
<accession>A0A0R3TXD3</accession>
<dbReference type="GO" id="GO:0008270">
    <property type="term" value="F:zinc ion binding"/>
    <property type="evidence" value="ECO:0007669"/>
    <property type="project" value="UniProtKB-KW"/>
</dbReference>
<feature type="region of interest" description="Disordered" evidence="2">
    <location>
        <begin position="26"/>
        <end position="133"/>
    </location>
</feature>
<keyword evidence="1" id="KW-0479">Metal-binding</keyword>
<evidence type="ECO:0000313" key="6">
    <source>
        <dbReference type="WBParaSite" id="HNAJ_0001252801-mRNA-1"/>
    </source>
</evidence>
<dbReference type="InterPro" id="IPR013087">
    <property type="entry name" value="Znf_C2H2_type"/>
</dbReference>
<feature type="compositionally biased region" description="Low complexity" evidence="2">
    <location>
        <begin position="287"/>
        <end position="301"/>
    </location>
</feature>
<feature type="domain" description="C2H2-type" evidence="3">
    <location>
        <begin position="309"/>
        <end position="337"/>
    </location>
</feature>
<name>A0A0R3TXD3_RODNA</name>
<keyword evidence="5" id="KW-1185">Reference proteome</keyword>
<dbReference type="PROSITE" id="PS00028">
    <property type="entry name" value="ZINC_FINGER_C2H2_1"/>
    <property type="match status" value="1"/>
</dbReference>
<reference evidence="4 5" key="2">
    <citation type="submission" date="2018-11" db="EMBL/GenBank/DDBJ databases">
        <authorList>
            <consortium name="Pathogen Informatics"/>
        </authorList>
    </citation>
    <scope>NUCLEOTIDE SEQUENCE [LARGE SCALE GENOMIC DNA]</scope>
</reference>
<keyword evidence="1" id="KW-0862">Zinc</keyword>
<feature type="compositionally biased region" description="Low complexity" evidence="2">
    <location>
        <begin position="238"/>
        <end position="260"/>
    </location>
</feature>
<dbReference type="STRING" id="102285.A0A0R3TXD3"/>
<organism evidence="6">
    <name type="scientific">Rodentolepis nana</name>
    <name type="common">Dwarf tapeworm</name>
    <name type="synonym">Hymenolepis nana</name>
    <dbReference type="NCBI Taxonomy" id="102285"/>
    <lineage>
        <taxon>Eukaryota</taxon>
        <taxon>Metazoa</taxon>
        <taxon>Spiralia</taxon>
        <taxon>Lophotrochozoa</taxon>
        <taxon>Platyhelminthes</taxon>
        <taxon>Cestoda</taxon>
        <taxon>Eucestoda</taxon>
        <taxon>Cyclophyllidea</taxon>
        <taxon>Hymenolepididae</taxon>
        <taxon>Rodentolepis</taxon>
    </lineage>
</organism>
<gene>
    <name evidence="4" type="ORF">HNAJ_LOCUS12506</name>
</gene>